<dbReference type="OrthoDB" id="9812856at2"/>
<name>A0A1V3C3A8_9ACTN</name>
<gene>
    <name evidence="1" type="ORF">HNR06_001084</name>
    <name evidence="2" type="ORF">NOSIN_16040</name>
</gene>
<dbReference type="Gene3D" id="1.10.150.240">
    <property type="entry name" value="Putative phosphatase, domain 2"/>
    <property type="match status" value="1"/>
</dbReference>
<dbReference type="InterPro" id="IPR041492">
    <property type="entry name" value="HAD_2"/>
</dbReference>
<dbReference type="PANTHER" id="PTHR43481:SF4">
    <property type="entry name" value="GLYCEROL-1-PHOSPHATE PHOSPHOHYDROLASE 1-RELATED"/>
    <property type="match status" value="1"/>
</dbReference>
<dbReference type="InterPro" id="IPR006439">
    <property type="entry name" value="HAD-SF_hydro_IA"/>
</dbReference>
<keyword evidence="2" id="KW-0378">Hydrolase</keyword>
<dbReference type="Pfam" id="PF13419">
    <property type="entry name" value="HAD_2"/>
    <property type="match status" value="1"/>
</dbReference>
<dbReference type="InterPro" id="IPR023198">
    <property type="entry name" value="PGP-like_dom2"/>
</dbReference>
<dbReference type="Gene3D" id="3.40.50.1000">
    <property type="entry name" value="HAD superfamily/HAD-like"/>
    <property type="match status" value="1"/>
</dbReference>
<dbReference type="InterPro" id="IPR051806">
    <property type="entry name" value="HAD-like_SPP"/>
</dbReference>
<comment type="caution">
    <text evidence="2">The sequence shown here is derived from an EMBL/GenBank/DDBJ whole genome shotgun (WGS) entry which is preliminary data.</text>
</comment>
<sequence length="208" mass="21306">MGDHDGMTVLFDLDGVLVDSAESIRAGLTAWAVERGLDVDTVLAHHHGRTDTDLVRLLAPHLDPASEAPRIEEHEAAAGDGVRAMPGARELLAELDGRGRPWAIVTSGGDRIANSRIQAAGLPLPRVLVTADDVDEGKPHPGPYLLGAERMGAAPGRCVVVEDAASGVRAGLDAGMTVIAVASTTGSGDLAHATTVVGDLEAAAGLLL</sequence>
<accession>A0A7Z0BIY1</accession>
<dbReference type="RefSeq" id="WP_077691552.1">
    <property type="nucleotide sequence ID" value="NZ_JACCHL010000001.1"/>
</dbReference>
<evidence type="ECO:0000313" key="2">
    <source>
        <dbReference type="EMBL" id="OOC55128.1"/>
    </source>
</evidence>
<protein>
    <submittedName>
        <fullName evidence="2">HAD family hydrolase</fullName>
    </submittedName>
    <submittedName>
        <fullName evidence="1">Sugar-phosphatase</fullName>
        <ecNumber evidence="1">3.1.3.23</ecNumber>
    </submittedName>
</protein>
<evidence type="ECO:0000313" key="1">
    <source>
        <dbReference type="EMBL" id="NYH51495.1"/>
    </source>
</evidence>
<dbReference type="SFLD" id="SFLDS00003">
    <property type="entry name" value="Haloacid_Dehalogenase"/>
    <property type="match status" value="1"/>
</dbReference>
<dbReference type="SFLD" id="SFLDG01129">
    <property type="entry name" value="C1.5:_HAD__Beta-PGM__Phosphata"/>
    <property type="match status" value="1"/>
</dbReference>
<dbReference type="EC" id="3.1.3.23" evidence="1"/>
<organism evidence="2 3">
    <name type="scientific">Nocardiopsis sinuspersici</name>
    <dbReference type="NCBI Taxonomy" id="501010"/>
    <lineage>
        <taxon>Bacteria</taxon>
        <taxon>Bacillati</taxon>
        <taxon>Actinomycetota</taxon>
        <taxon>Actinomycetes</taxon>
        <taxon>Streptosporangiales</taxon>
        <taxon>Nocardiopsidaceae</taxon>
        <taxon>Nocardiopsis</taxon>
    </lineage>
</organism>
<reference evidence="2" key="1">
    <citation type="submission" date="2016-08" db="EMBL/GenBank/DDBJ databases">
        <authorList>
            <person name="Seilhamer J.J."/>
        </authorList>
    </citation>
    <scope>NUCLEOTIDE SEQUENCE [LARGE SCALE GENOMIC DNA]</scope>
    <source>
        <strain evidence="2">UTMC102</strain>
    </source>
</reference>
<dbReference type="AlphaFoldDB" id="A0A1V3C3A8"/>
<reference evidence="1 4" key="3">
    <citation type="submission" date="2020-07" db="EMBL/GenBank/DDBJ databases">
        <title>Sequencing the genomes of 1000 actinobacteria strains.</title>
        <authorList>
            <person name="Klenk H.-P."/>
        </authorList>
    </citation>
    <scope>NUCLEOTIDE SEQUENCE [LARGE SCALE GENOMIC DNA]</scope>
    <source>
        <strain evidence="1 4">DSM 45278</strain>
    </source>
</reference>
<dbReference type="PANTHER" id="PTHR43481">
    <property type="entry name" value="FRUCTOSE-1-PHOSPHATE PHOSPHATASE"/>
    <property type="match status" value="1"/>
</dbReference>
<dbReference type="EMBL" id="MCOK01000001">
    <property type="protein sequence ID" value="OOC55128.1"/>
    <property type="molecule type" value="Genomic_DNA"/>
</dbReference>
<dbReference type="PRINTS" id="PR00413">
    <property type="entry name" value="HADHALOGNASE"/>
</dbReference>
<proteinExistence type="predicted"/>
<dbReference type="Proteomes" id="UP000189004">
    <property type="component" value="Unassembled WGS sequence"/>
</dbReference>
<dbReference type="Proteomes" id="UP000584931">
    <property type="component" value="Unassembled WGS sequence"/>
</dbReference>
<dbReference type="STRING" id="501010.NOSIN_16040"/>
<dbReference type="GO" id="GO:0050308">
    <property type="term" value="F:sugar-phosphatase activity"/>
    <property type="evidence" value="ECO:0007669"/>
    <property type="project" value="UniProtKB-EC"/>
</dbReference>
<dbReference type="InterPro" id="IPR036412">
    <property type="entry name" value="HAD-like_sf"/>
</dbReference>
<evidence type="ECO:0000313" key="4">
    <source>
        <dbReference type="Proteomes" id="UP000584931"/>
    </source>
</evidence>
<dbReference type="NCBIfam" id="TIGR01509">
    <property type="entry name" value="HAD-SF-IA-v3"/>
    <property type="match status" value="1"/>
</dbReference>
<dbReference type="EMBL" id="JACCHL010000001">
    <property type="protein sequence ID" value="NYH51495.1"/>
    <property type="molecule type" value="Genomic_DNA"/>
</dbReference>
<evidence type="ECO:0000313" key="3">
    <source>
        <dbReference type="Proteomes" id="UP000189004"/>
    </source>
</evidence>
<keyword evidence="3" id="KW-1185">Reference proteome</keyword>
<reference evidence="3" key="2">
    <citation type="submission" date="2016-08" db="EMBL/GenBank/DDBJ databases">
        <authorList>
            <person name="Tokovenko B."/>
            <person name="Kalinowski J."/>
        </authorList>
    </citation>
    <scope>NUCLEOTIDE SEQUENCE [LARGE SCALE GENOMIC DNA]</scope>
    <source>
        <strain evidence="3">UTMC102</strain>
    </source>
</reference>
<dbReference type="InterPro" id="IPR023214">
    <property type="entry name" value="HAD_sf"/>
</dbReference>
<dbReference type="SUPFAM" id="SSF56784">
    <property type="entry name" value="HAD-like"/>
    <property type="match status" value="1"/>
</dbReference>
<accession>A0A1V3C3A8</accession>